<gene>
    <name evidence="1" type="ORF">TTHERM_001389235</name>
</gene>
<dbReference type="KEGG" id="tet:TTHERM_001389235"/>
<accession>W7XG82</accession>
<dbReference type="GeneID" id="24442276"/>
<dbReference type="Proteomes" id="UP000009168">
    <property type="component" value="Unassembled WGS sequence"/>
</dbReference>
<proteinExistence type="predicted"/>
<sequence>MFINRSPSLPYSTQIYLSLTTRFIYFIPVKPFKFNFNIQDKVELQTLKIFDLSITAIYSIEQLSFISSWQEENALMRNIYLRLFIVIISLNVQLLKFIQQRDICNYVFLISNIFESLYRQIACGQYQNPHLSNKLQNSEEKIFKH</sequence>
<dbReference type="InParanoid" id="W7XG82"/>
<dbReference type="AlphaFoldDB" id="W7XG82"/>
<reference evidence="2" key="1">
    <citation type="journal article" date="2006" name="PLoS Biol.">
        <title>Macronuclear genome sequence of the ciliate Tetrahymena thermophila, a model eukaryote.</title>
        <authorList>
            <person name="Eisen J.A."/>
            <person name="Coyne R.S."/>
            <person name="Wu M."/>
            <person name="Wu D."/>
            <person name="Thiagarajan M."/>
            <person name="Wortman J.R."/>
            <person name="Badger J.H."/>
            <person name="Ren Q."/>
            <person name="Amedeo P."/>
            <person name="Jones K.M."/>
            <person name="Tallon L.J."/>
            <person name="Delcher A.L."/>
            <person name="Salzberg S.L."/>
            <person name="Silva J.C."/>
            <person name="Haas B.J."/>
            <person name="Majoros W.H."/>
            <person name="Farzad M."/>
            <person name="Carlton J.M."/>
            <person name="Smith R.K. Jr."/>
            <person name="Garg J."/>
            <person name="Pearlman R.E."/>
            <person name="Karrer K.M."/>
            <person name="Sun L."/>
            <person name="Manning G."/>
            <person name="Elde N.C."/>
            <person name="Turkewitz A.P."/>
            <person name="Asai D.J."/>
            <person name="Wilkes D.E."/>
            <person name="Wang Y."/>
            <person name="Cai H."/>
            <person name="Collins K."/>
            <person name="Stewart B.A."/>
            <person name="Lee S.R."/>
            <person name="Wilamowska K."/>
            <person name="Weinberg Z."/>
            <person name="Ruzzo W.L."/>
            <person name="Wloga D."/>
            <person name="Gaertig J."/>
            <person name="Frankel J."/>
            <person name="Tsao C.-C."/>
            <person name="Gorovsky M.A."/>
            <person name="Keeling P.J."/>
            <person name="Waller R.F."/>
            <person name="Patron N.J."/>
            <person name="Cherry J.M."/>
            <person name="Stover N.A."/>
            <person name="Krieger C.J."/>
            <person name="del Toro C."/>
            <person name="Ryder H.F."/>
            <person name="Williamson S.C."/>
            <person name="Barbeau R.A."/>
            <person name="Hamilton E.P."/>
            <person name="Orias E."/>
        </authorList>
    </citation>
    <scope>NUCLEOTIDE SEQUENCE [LARGE SCALE GENOMIC DNA]</scope>
    <source>
        <strain evidence="2">SB210</strain>
    </source>
</reference>
<name>W7XG82_TETTS</name>
<dbReference type="RefSeq" id="XP_012651537.1">
    <property type="nucleotide sequence ID" value="XM_012796083.1"/>
</dbReference>
<evidence type="ECO:0000313" key="1">
    <source>
        <dbReference type="EMBL" id="EWS75928.1"/>
    </source>
</evidence>
<organism evidence="1 2">
    <name type="scientific">Tetrahymena thermophila (strain SB210)</name>
    <dbReference type="NCBI Taxonomy" id="312017"/>
    <lineage>
        <taxon>Eukaryota</taxon>
        <taxon>Sar</taxon>
        <taxon>Alveolata</taxon>
        <taxon>Ciliophora</taxon>
        <taxon>Intramacronucleata</taxon>
        <taxon>Oligohymenophorea</taxon>
        <taxon>Hymenostomatida</taxon>
        <taxon>Tetrahymenina</taxon>
        <taxon>Tetrahymenidae</taxon>
        <taxon>Tetrahymena</taxon>
    </lineage>
</organism>
<protein>
    <submittedName>
        <fullName evidence="1">Uncharacterized protein</fullName>
    </submittedName>
</protein>
<keyword evidence="2" id="KW-1185">Reference proteome</keyword>
<dbReference type="EMBL" id="GG662814">
    <property type="protein sequence ID" value="EWS75928.1"/>
    <property type="molecule type" value="Genomic_DNA"/>
</dbReference>
<evidence type="ECO:0000313" key="2">
    <source>
        <dbReference type="Proteomes" id="UP000009168"/>
    </source>
</evidence>